<dbReference type="EMBL" id="MU151052">
    <property type="protein sequence ID" value="KAF9454877.1"/>
    <property type="molecule type" value="Genomic_DNA"/>
</dbReference>
<dbReference type="Proteomes" id="UP000807342">
    <property type="component" value="Unassembled WGS sequence"/>
</dbReference>
<evidence type="ECO:0000313" key="1">
    <source>
        <dbReference type="EMBL" id="KAF9454877.1"/>
    </source>
</evidence>
<reference evidence="1" key="1">
    <citation type="submission" date="2020-11" db="EMBL/GenBank/DDBJ databases">
        <authorList>
            <consortium name="DOE Joint Genome Institute"/>
            <person name="Ahrendt S."/>
            <person name="Riley R."/>
            <person name="Andreopoulos W."/>
            <person name="Labutti K."/>
            <person name="Pangilinan J."/>
            <person name="Ruiz-Duenas F.J."/>
            <person name="Barrasa J.M."/>
            <person name="Sanchez-Garcia M."/>
            <person name="Camarero S."/>
            <person name="Miyauchi S."/>
            <person name="Serrano A."/>
            <person name="Linde D."/>
            <person name="Babiker R."/>
            <person name="Drula E."/>
            <person name="Ayuso-Fernandez I."/>
            <person name="Pacheco R."/>
            <person name="Padilla G."/>
            <person name="Ferreira P."/>
            <person name="Barriuso J."/>
            <person name="Kellner H."/>
            <person name="Castanera R."/>
            <person name="Alfaro M."/>
            <person name="Ramirez L."/>
            <person name="Pisabarro A.G."/>
            <person name="Kuo A."/>
            <person name="Tritt A."/>
            <person name="Lipzen A."/>
            <person name="He G."/>
            <person name="Yan M."/>
            <person name="Ng V."/>
            <person name="Cullen D."/>
            <person name="Martin F."/>
            <person name="Rosso M.-N."/>
            <person name="Henrissat B."/>
            <person name="Hibbett D."/>
            <person name="Martinez A.T."/>
            <person name="Grigoriev I.V."/>
        </authorList>
    </citation>
    <scope>NUCLEOTIDE SEQUENCE</scope>
    <source>
        <strain evidence="1">MF-IS2</strain>
    </source>
</reference>
<gene>
    <name evidence="1" type="ORF">P691DRAFT_204449</name>
</gene>
<name>A0A9P5XNP9_9AGAR</name>
<accession>A0A9P5XNP9</accession>
<protein>
    <submittedName>
        <fullName evidence="1">Uncharacterized protein</fullName>
    </submittedName>
</protein>
<sequence>MPGITSIRSLALACATPDKCHLCGPVSLSSALGPASGGRSIQERHSYRGRNMGGYQIRYNTMTINPSYHVKSPGIYD</sequence>
<comment type="caution">
    <text evidence="1">The sequence shown here is derived from an EMBL/GenBank/DDBJ whole genome shotgun (WGS) entry which is preliminary data.</text>
</comment>
<dbReference type="AlphaFoldDB" id="A0A9P5XNP9"/>
<keyword evidence="2" id="KW-1185">Reference proteome</keyword>
<organism evidence="1 2">
    <name type="scientific">Macrolepiota fuliginosa MF-IS2</name>
    <dbReference type="NCBI Taxonomy" id="1400762"/>
    <lineage>
        <taxon>Eukaryota</taxon>
        <taxon>Fungi</taxon>
        <taxon>Dikarya</taxon>
        <taxon>Basidiomycota</taxon>
        <taxon>Agaricomycotina</taxon>
        <taxon>Agaricomycetes</taxon>
        <taxon>Agaricomycetidae</taxon>
        <taxon>Agaricales</taxon>
        <taxon>Agaricineae</taxon>
        <taxon>Agaricaceae</taxon>
        <taxon>Macrolepiota</taxon>
    </lineage>
</organism>
<evidence type="ECO:0000313" key="2">
    <source>
        <dbReference type="Proteomes" id="UP000807342"/>
    </source>
</evidence>
<proteinExistence type="predicted"/>